<protein>
    <submittedName>
        <fullName evidence="2">Uncharacterized protein</fullName>
    </submittedName>
</protein>
<feature type="region of interest" description="Disordered" evidence="1">
    <location>
        <begin position="1"/>
        <end position="27"/>
    </location>
</feature>
<organism evidence="2 3">
    <name type="scientific">Novipirellula caenicola</name>
    <dbReference type="NCBI Taxonomy" id="1536901"/>
    <lineage>
        <taxon>Bacteria</taxon>
        <taxon>Pseudomonadati</taxon>
        <taxon>Planctomycetota</taxon>
        <taxon>Planctomycetia</taxon>
        <taxon>Pirellulales</taxon>
        <taxon>Pirellulaceae</taxon>
        <taxon>Novipirellula</taxon>
    </lineage>
</organism>
<dbReference type="Proteomes" id="UP001416858">
    <property type="component" value="Unassembled WGS sequence"/>
</dbReference>
<reference evidence="2 3" key="1">
    <citation type="submission" date="2024-02" db="EMBL/GenBank/DDBJ databases">
        <title>Rhodopirellula caenicola NBRC 110016.</title>
        <authorList>
            <person name="Ichikawa N."/>
            <person name="Katano-Makiyama Y."/>
            <person name="Hidaka K."/>
        </authorList>
    </citation>
    <scope>NUCLEOTIDE SEQUENCE [LARGE SCALE GENOMIC DNA]</scope>
    <source>
        <strain evidence="2 3">NBRC 110016</strain>
    </source>
</reference>
<sequence>MTPSPPTAHSPQAAQPDSWRAEQPPPRTQNLVICSFRGARSRGSKIIAIGLGVSPYNECDDVRRLGLTVPLPPKGSAIALVSRS</sequence>
<keyword evidence="3" id="KW-1185">Reference proteome</keyword>
<comment type="caution">
    <text evidence="2">The sequence shown here is derived from an EMBL/GenBank/DDBJ whole genome shotgun (WGS) entry which is preliminary data.</text>
</comment>
<evidence type="ECO:0000256" key="1">
    <source>
        <dbReference type="SAM" id="MobiDB-lite"/>
    </source>
</evidence>
<gene>
    <name evidence="2" type="ORF">Rcae01_04763</name>
</gene>
<evidence type="ECO:0000313" key="2">
    <source>
        <dbReference type="EMBL" id="GAA5509264.1"/>
    </source>
</evidence>
<accession>A0ABP9VVT7</accession>
<proteinExistence type="predicted"/>
<evidence type="ECO:0000313" key="3">
    <source>
        <dbReference type="Proteomes" id="UP001416858"/>
    </source>
</evidence>
<name>A0ABP9VVT7_9BACT</name>
<dbReference type="EMBL" id="BAABRO010000013">
    <property type="protein sequence ID" value="GAA5509264.1"/>
    <property type="molecule type" value="Genomic_DNA"/>
</dbReference>